<protein>
    <submittedName>
        <fullName evidence="4">Ppx/GppA family phosphatase</fullName>
    </submittedName>
</protein>
<gene>
    <name evidence="4" type="ORF">FJR47_03040</name>
</gene>
<dbReference type="InterPro" id="IPR048950">
    <property type="entry name" value="Ppx_GppA_C"/>
</dbReference>
<dbReference type="AlphaFoldDB" id="A0AAJ4A357"/>
<dbReference type="Proteomes" id="UP000326061">
    <property type="component" value="Chromosome"/>
</dbReference>
<sequence length="490" mass="55250">MAKRVAVIDIGSNSVRMIIYEKTSRFAFHILHEAKSRVRISEETYQNSGNLQDIPMQRAFDALENFLSIIKSFKARKTLCIATSALRDAPNQKDFVNRIKHSLGLNIKIIDGQREAYLGAVACANLLPEQKNALSIDIGGGSTEFSLINKQDIKLNISLNLGTVRLKELYFDTNDIDGAKKYIDSQLTQLDNINVSSIIGIGGSFRAISNAILNSSSYPLKKLHAFEPDYNEFIEFLKKILVANEDELKKLGIKANRVDVIKPGAMILLRVFKKLNINTLISSGVGVREGVFLSDLLRTSKNKFPANYNTSVSYIIDLHIDNKAYSNQISSVAKKIFDLTYEYLNIDKQYRYELAIAAKLCLSGNSLHYYSHNKHSYNLIKDALEFGFTHKQIILIATLAKYAKRKLPSSSHIDKFRDLLPETQQLNALSYLLSLSVALLSHQPRNIDFTISFEENVLNIKSKNSLYLAKENISKLENLNNLTVKILTEN</sequence>
<feature type="domain" description="Ppx/GppA phosphatase N-terminal" evidence="2">
    <location>
        <begin position="18"/>
        <end position="298"/>
    </location>
</feature>
<dbReference type="Gene3D" id="3.30.420.40">
    <property type="match status" value="1"/>
</dbReference>
<keyword evidence="1" id="KW-0378">Hydrolase</keyword>
<dbReference type="Gene3D" id="1.10.3210.10">
    <property type="entry name" value="Hypothetical protein af1432"/>
    <property type="match status" value="1"/>
</dbReference>
<dbReference type="InterPro" id="IPR003695">
    <property type="entry name" value="Ppx_GppA_N"/>
</dbReference>
<evidence type="ECO:0000313" key="5">
    <source>
        <dbReference type="Proteomes" id="UP000326061"/>
    </source>
</evidence>
<evidence type="ECO:0000259" key="2">
    <source>
        <dbReference type="Pfam" id="PF02541"/>
    </source>
</evidence>
<dbReference type="InterPro" id="IPR043129">
    <property type="entry name" value="ATPase_NBD"/>
</dbReference>
<dbReference type="InterPro" id="IPR050273">
    <property type="entry name" value="GppA/Ppx_hydrolase"/>
</dbReference>
<dbReference type="PANTHER" id="PTHR30005">
    <property type="entry name" value="EXOPOLYPHOSPHATASE"/>
    <property type="match status" value="1"/>
</dbReference>
<dbReference type="KEGG" id="suln:FJR47_03040"/>
<proteinExistence type="predicted"/>
<dbReference type="EMBL" id="CP041166">
    <property type="protein sequence ID" value="QFR42935.1"/>
    <property type="molecule type" value="Genomic_DNA"/>
</dbReference>
<dbReference type="CDD" id="cd24052">
    <property type="entry name" value="ASKHA_NBD_HpPPX-GppA-like"/>
    <property type="match status" value="1"/>
</dbReference>
<dbReference type="PIRSF" id="PIRSF001267">
    <property type="entry name" value="Pyrophosphatase_GppA_Ppx"/>
    <property type="match status" value="1"/>
</dbReference>
<dbReference type="GO" id="GO:0016462">
    <property type="term" value="F:pyrophosphatase activity"/>
    <property type="evidence" value="ECO:0007669"/>
    <property type="project" value="TreeGrafter"/>
</dbReference>
<dbReference type="SUPFAM" id="SSF53067">
    <property type="entry name" value="Actin-like ATPase domain"/>
    <property type="match status" value="2"/>
</dbReference>
<reference evidence="5" key="1">
    <citation type="submission" date="2019-06" db="EMBL/GenBank/DDBJ databases">
        <title>Sulfurimonas gotlandica sp. nov., a chemoautotrophic and psychrotolerant epsilonproteobacterium isolated from a pelagic redoxcline, and an emended description of the genus Sulfurimonas.</title>
        <authorList>
            <person name="Wang S."/>
            <person name="Jiang L."/>
            <person name="Shao Z."/>
        </authorList>
    </citation>
    <scope>NUCLEOTIDE SEQUENCE [LARGE SCALE GENOMIC DNA]</scope>
    <source>
        <strain evidence="5">1-1N</strain>
    </source>
</reference>
<evidence type="ECO:0000313" key="4">
    <source>
        <dbReference type="EMBL" id="QFR42935.1"/>
    </source>
</evidence>
<feature type="domain" description="Ppx/GppA phosphatase C-terminal" evidence="3">
    <location>
        <begin position="318"/>
        <end position="462"/>
    </location>
</feature>
<evidence type="ECO:0000256" key="1">
    <source>
        <dbReference type="ARBA" id="ARBA00022801"/>
    </source>
</evidence>
<name>A0AAJ4A357_9BACT</name>
<dbReference type="InterPro" id="IPR030673">
    <property type="entry name" value="PyroPPase_GppA_Ppx"/>
</dbReference>
<dbReference type="Pfam" id="PF02541">
    <property type="entry name" value="Ppx-GppA"/>
    <property type="match status" value="1"/>
</dbReference>
<accession>A0AAJ4A357</accession>
<keyword evidence="5" id="KW-1185">Reference proteome</keyword>
<organism evidence="4 5">
    <name type="scientific">Sulfurimonas xiamenensis</name>
    <dbReference type="NCBI Taxonomy" id="2590021"/>
    <lineage>
        <taxon>Bacteria</taxon>
        <taxon>Pseudomonadati</taxon>
        <taxon>Campylobacterota</taxon>
        <taxon>Epsilonproteobacteria</taxon>
        <taxon>Campylobacterales</taxon>
        <taxon>Sulfurimonadaceae</taxon>
        <taxon>Sulfurimonas</taxon>
    </lineage>
</organism>
<dbReference type="Gene3D" id="3.30.420.150">
    <property type="entry name" value="Exopolyphosphatase. Domain 2"/>
    <property type="match status" value="1"/>
</dbReference>
<dbReference type="RefSeq" id="WP_152298998.1">
    <property type="nucleotide sequence ID" value="NZ_CP041166.1"/>
</dbReference>
<dbReference type="SUPFAM" id="SSF109604">
    <property type="entry name" value="HD-domain/PDEase-like"/>
    <property type="match status" value="1"/>
</dbReference>
<dbReference type="PANTHER" id="PTHR30005:SF0">
    <property type="entry name" value="RETROGRADE REGULATION PROTEIN 2"/>
    <property type="match status" value="1"/>
</dbReference>
<dbReference type="Pfam" id="PF21447">
    <property type="entry name" value="Ppx-GppA_III"/>
    <property type="match status" value="1"/>
</dbReference>
<evidence type="ECO:0000259" key="3">
    <source>
        <dbReference type="Pfam" id="PF21447"/>
    </source>
</evidence>